<name>A0ABD7HJS0_9MYCO</name>
<reference evidence="2 3" key="1">
    <citation type="submission" date="2018-08" db="EMBL/GenBank/DDBJ databases">
        <title>Linezolid Resistance in Mycobacterium abscessus: MIC Distribution and Comprehensive Investigation of Resistance Mechanisms.</title>
        <authorList>
            <person name="Ye M."/>
            <person name="Xu L."/>
            <person name="Zou Y."/>
            <person name="Li B."/>
            <person name="Guo Q."/>
            <person name="Zhang Y."/>
            <person name="Zhan M."/>
            <person name="Xu B."/>
            <person name="Yu F."/>
            <person name="Zhang Z."/>
            <person name="Chu H."/>
        </authorList>
    </citation>
    <scope>NUCLEOTIDE SEQUENCE [LARGE SCALE GENOMIC DNA]</scope>
    <source>
        <strain evidence="2 3">G143</strain>
    </source>
</reference>
<feature type="region of interest" description="Disordered" evidence="1">
    <location>
        <begin position="159"/>
        <end position="178"/>
    </location>
</feature>
<accession>A0ABD7HJS0</accession>
<evidence type="ECO:0000256" key="1">
    <source>
        <dbReference type="SAM" id="MobiDB-lite"/>
    </source>
</evidence>
<feature type="region of interest" description="Disordered" evidence="1">
    <location>
        <begin position="436"/>
        <end position="500"/>
    </location>
</feature>
<dbReference type="RefSeq" id="WP_100521922.1">
    <property type="nucleotide sequence ID" value="NZ_QXAD01000001.1"/>
</dbReference>
<protein>
    <submittedName>
        <fullName evidence="2">ATP nucleotide 3'-pyrophosphokinase</fullName>
    </submittedName>
</protein>
<organism evidence="2 3">
    <name type="scientific">Mycobacteroides abscessus</name>
    <dbReference type="NCBI Taxonomy" id="36809"/>
    <lineage>
        <taxon>Bacteria</taxon>
        <taxon>Bacillati</taxon>
        <taxon>Actinomycetota</taxon>
        <taxon>Actinomycetes</taxon>
        <taxon>Mycobacteriales</taxon>
        <taxon>Mycobacteriaceae</taxon>
        <taxon>Mycobacteroides</taxon>
    </lineage>
</organism>
<evidence type="ECO:0000313" key="3">
    <source>
        <dbReference type="Proteomes" id="UP000284557"/>
    </source>
</evidence>
<dbReference type="Proteomes" id="UP000284557">
    <property type="component" value="Unassembled WGS sequence"/>
</dbReference>
<evidence type="ECO:0000313" key="2">
    <source>
        <dbReference type="EMBL" id="RIT33884.1"/>
    </source>
</evidence>
<feature type="region of interest" description="Disordered" evidence="1">
    <location>
        <begin position="676"/>
        <end position="697"/>
    </location>
</feature>
<feature type="compositionally biased region" description="Polar residues" evidence="1">
    <location>
        <begin position="686"/>
        <end position="697"/>
    </location>
</feature>
<dbReference type="EMBL" id="QXBN01000018">
    <property type="protein sequence ID" value="RIT33884.1"/>
    <property type="molecule type" value="Genomic_DNA"/>
</dbReference>
<comment type="caution">
    <text evidence="2">The sequence shown here is derived from an EMBL/GenBank/DDBJ whole genome shotgun (WGS) entry which is preliminary data.</text>
</comment>
<proteinExistence type="predicted"/>
<sequence length="697" mass="72535">MSLSVGELKKVSVQSIRDIAAGLRAKAASMRATKAGVTDLPHKGTWTGVAADNADHEIGTFAKGVGNDADAYENAATKVDRAGDEFEGLKQLLAKLENEAAGKFSINEATGEVTPLTKDFNKSDRDYIANTLKQLCAAGGQANDDLAAGIHATDASGATTSAGAGGGPLPLTPNSSVKPDGIVGGMQNIAGPKDGDPGATKAAAATAGSTDTINYKELYPKTTVDGHQLGSIGAVPGVGNIDKTKPAKLAPTLADRDVPAFKDLTRQNLINAKVPADQIEQRVNDAVKAAQAPRFLPDADPMRTPGQVPLHNSPGDQFNDIVGRANDEATKTIDGQIEQAKILTGQAGPGAPGVAEAWKDVGLGAAQQLHELTSDPLAAPKMGIEQAKDFYQHPGEFIGKNLIHGTEALAGGAVGGEAAAGARGLLGDLTGTEGRALTHGLDDAAPGHHPAPGGDHHAPASSDHLGGTGGDHSPAGDHHTPLSDAGGWESPSGGASLSPEHNAAANQFLEQARQAEPHITQSLRDIVGNNPGSELTGLDYRLKAEDSFKQKLFGSLLEDPRMSIDGHLAGMKDSVRYTMQSPEGLYAANTQRAIDNLIADGYEPVKFKNSWDQPGYQGINSFWRDPATGQTFEVQFHTPSSFDAKMQTHPLYEQERLPGISPQLVADLQQEQKQIFDSVPRPAGSSAISLPSNGGNK</sequence>
<dbReference type="AlphaFoldDB" id="A0ABD7HJS0"/>
<gene>
    <name evidence="2" type="ORF">D2E76_21070</name>
</gene>